<gene>
    <name evidence="2" type="ORF">EVAR_86296_1</name>
</gene>
<name>A0A4C1X707_EUMVA</name>
<dbReference type="EMBL" id="BGZK01000728">
    <property type="protein sequence ID" value="GBP58134.1"/>
    <property type="molecule type" value="Genomic_DNA"/>
</dbReference>
<comment type="caution">
    <text evidence="2">The sequence shown here is derived from an EMBL/GenBank/DDBJ whole genome shotgun (WGS) entry which is preliminary data.</text>
</comment>
<dbReference type="AlphaFoldDB" id="A0A4C1X707"/>
<dbReference type="STRING" id="151549.A0A4C1X707"/>
<proteinExistence type="predicted"/>
<reference evidence="2 3" key="1">
    <citation type="journal article" date="2019" name="Commun. Biol.">
        <title>The bagworm genome reveals a unique fibroin gene that provides high tensile strength.</title>
        <authorList>
            <person name="Kono N."/>
            <person name="Nakamura H."/>
            <person name="Ohtoshi R."/>
            <person name="Tomita M."/>
            <person name="Numata K."/>
            <person name="Arakawa K."/>
        </authorList>
    </citation>
    <scope>NUCLEOTIDE SEQUENCE [LARGE SCALE GENOMIC DNA]</scope>
</reference>
<keyword evidence="3" id="KW-1185">Reference proteome</keyword>
<accession>A0A4C1X707</accession>
<protein>
    <submittedName>
        <fullName evidence="2">Uncharacterized protein</fullName>
    </submittedName>
</protein>
<sequence length="243" mass="25977">MKRLLDVMSEAVLAALDPESGITIDEIMKALKRMKVGKAAGYDRVSSEILRGAGGELVVGAAHNAVLLTPLSERDRGRLGSLFVTNYKLAFVPLDNSPADEPYQRNSLVGAFEVPLSAVGALWLTDAGPARRRRLLPHAQMPSKVKGLQVICKAGRRAGAGTGPGSESKARPEPKFRTGLRSKTSGGIKTVTGIEIEMMLGLKLTLIVRKEKKIYVQAGAAAGGNYTGESFTKKCRDNVCWAS</sequence>
<organism evidence="2 3">
    <name type="scientific">Eumeta variegata</name>
    <name type="common">Bagworm moth</name>
    <name type="synonym">Eumeta japonica</name>
    <dbReference type="NCBI Taxonomy" id="151549"/>
    <lineage>
        <taxon>Eukaryota</taxon>
        <taxon>Metazoa</taxon>
        <taxon>Ecdysozoa</taxon>
        <taxon>Arthropoda</taxon>
        <taxon>Hexapoda</taxon>
        <taxon>Insecta</taxon>
        <taxon>Pterygota</taxon>
        <taxon>Neoptera</taxon>
        <taxon>Endopterygota</taxon>
        <taxon>Lepidoptera</taxon>
        <taxon>Glossata</taxon>
        <taxon>Ditrysia</taxon>
        <taxon>Tineoidea</taxon>
        <taxon>Psychidae</taxon>
        <taxon>Oiketicinae</taxon>
        <taxon>Eumeta</taxon>
    </lineage>
</organism>
<evidence type="ECO:0000313" key="3">
    <source>
        <dbReference type="Proteomes" id="UP000299102"/>
    </source>
</evidence>
<dbReference type="OrthoDB" id="271628at2759"/>
<evidence type="ECO:0000313" key="2">
    <source>
        <dbReference type="EMBL" id="GBP58134.1"/>
    </source>
</evidence>
<dbReference type="Proteomes" id="UP000299102">
    <property type="component" value="Unassembled WGS sequence"/>
</dbReference>
<evidence type="ECO:0000256" key="1">
    <source>
        <dbReference type="SAM" id="MobiDB-lite"/>
    </source>
</evidence>
<feature type="region of interest" description="Disordered" evidence="1">
    <location>
        <begin position="156"/>
        <end position="183"/>
    </location>
</feature>